<organism evidence="2 3">
    <name type="scientific">Sphingomonas ursincola</name>
    <dbReference type="NCBI Taxonomy" id="56361"/>
    <lineage>
        <taxon>Bacteria</taxon>
        <taxon>Pseudomonadati</taxon>
        <taxon>Pseudomonadota</taxon>
        <taxon>Alphaproteobacteria</taxon>
        <taxon>Sphingomonadales</taxon>
        <taxon>Sphingomonadaceae</taxon>
        <taxon>Sphingomonas</taxon>
    </lineage>
</organism>
<keyword evidence="1" id="KW-0812">Transmembrane</keyword>
<protein>
    <submittedName>
        <fullName evidence="2">Uncharacterized protein</fullName>
    </submittedName>
</protein>
<keyword evidence="1" id="KW-0472">Membrane</keyword>
<proteinExistence type="predicted"/>
<dbReference type="AlphaFoldDB" id="A0A7V8RB10"/>
<dbReference type="RefSeq" id="WP_181266301.1">
    <property type="nucleotide sequence ID" value="NZ_BAAAGB010000002.1"/>
</dbReference>
<gene>
    <name evidence="2" type="ORF">FG486_02430</name>
</gene>
<name>A0A7V8RB10_9SPHN</name>
<comment type="caution">
    <text evidence="2">The sequence shown here is derived from an EMBL/GenBank/DDBJ whole genome shotgun (WGS) entry which is preliminary data.</text>
</comment>
<evidence type="ECO:0000313" key="3">
    <source>
        <dbReference type="Proteomes" id="UP000589292"/>
    </source>
</evidence>
<evidence type="ECO:0000313" key="2">
    <source>
        <dbReference type="EMBL" id="MBA1373181.1"/>
    </source>
</evidence>
<accession>A0A7V8RB10</accession>
<dbReference type="Proteomes" id="UP000589292">
    <property type="component" value="Unassembled WGS sequence"/>
</dbReference>
<feature type="transmembrane region" description="Helical" evidence="1">
    <location>
        <begin position="50"/>
        <end position="70"/>
    </location>
</feature>
<dbReference type="EMBL" id="VDES01000001">
    <property type="protein sequence ID" value="MBA1373181.1"/>
    <property type="molecule type" value="Genomic_DNA"/>
</dbReference>
<reference evidence="2 3" key="1">
    <citation type="journal article" date="1994" name="Int. J. Syst. Bacteriol.">
        <title>Phylogenetic positions of novel aerobic, bacteriochlorophyll a-containing bacteria and description of Roseococcus thiosulfatophilus gen. nov., sp. nov., Erythromicrobium ramosum gen. nov., sp. nov., and Erythrobacter litoralis sp. nov.</title>
        <authorList>
            <person name="Yurkov V."/>
            <person name="Stackebrandt E."/>
            <person name="Holmes A."/>
            <person name="Fuerst J.A."/>
            <person name="Hugenholtz P."/>
            <person name="Golecki J."/>
            <person name="Gad'on N."/>
            <person name="Gorlenko V.M."/>
            <person name="Kompantseva E.I."/>
            <person name="Drews G."/>
        </authorList>
    </citation>
    <scope>NUCLEOTIDE SEQUENCE [LARGE SCALE GENOMIC DNA]</scope>
    <source>
        <strain evidence="2 3">KR-99</strain>
    </source>
</reference>
<evidence type="ECO:0000256" key="1">
    <source>
        <dbReference type="SAM" id="Phobius"/>
    </source>
</evidence>
<keyword evidence="1" id="KW-1133">Transmembrane helix</keyword>
<sequence>MMPHVNPIHDELCRCRDCKPPRLPDGQLYDAIGQQVSPVDSRAEIARDRLAMGAMGLVAVLALGLHWAGWA</sequence>
<keyword evidence="3" id="KW-1185">Reference proteome</keyword>